<dbReference type="InterPro" id="IPR001048">
    <property type="entry name" value="Asp/Glu/Uridylate_kinase"/>
</dbReference>
<evidence type="ECO:0000256" key="5">
    <source>
        <dbReference type="ARBA" id="ARBA00022741"/>
    </source>
</evidence>
<accession>A0A0K9P9Y2</accession>
<dbReference type="SUPFAM" id="SSF53633">
    <property type="entry name" value="Carbamate kinase-like"/>
    <property type="match status" value="1"/>
</dbReference>
<feature type="domain" description="Aspartate/glutamate/uridylate kinase" evidence="11">
    <location>
        <begin position="93"/>
        <end position="305"/>
    </location>
</feature>
<feature type="binding site" evidence="10">
    <location>
        <position position="207"/>
    </location>
    <ligand>
        <name>substrate</name>
    </ligand>
</feature>
<comment type="catalytic activity">
    <reaction evidence="9">
        <text>isopentenyl phosphate + ATP = isopentenyl diphosphate + ADP</text>
        <dbReference type="Rhea" id="RHEA:33963"/>
        <dbReference type="ChEBI" id="CHEBI:30616"/>
        <dbReference type="ChEBI" id="CHEBI:65078"/>
        <dbReference type="ChEBI" id="CHEBI:128769"/>
        <dbReference type="ChEBI" id="CHEBI:456216"/>
        <dbReference type="EC" id="2.7.4.26"/>
    </reaction>
</comment>
<gene>
    <name evidence="12" type="ORF">ZOSMA_30G00540</name>
</gene>
<dbReference type="Proteomes" id="UP000036987">
    <property type="component" value="Unassembled WGS sequence"/>
</dbReference>
<dbReference type="OrthoDB" id="1934954at2759"/>
<keyword evidence="7 10" id="KW-0067">ATP-binding</keyword>
<dbReference type="GO" id="GO:0102043">
    <property type="term" value="F:isopentenyl phosphate kinase activity"/>
    <property type="evidence" value="ECO:0000318"/>
    <property type="project" value="GO_Central"/>
</dbReference>
<dbReference type="PIRSF" id="PIRSF016496">
    <property type="entry name" value="Kin_FomA"/>
    <property type="match status" value="1"/>
</dbReference>
<dbReference type="PANTHER" id="PTHR43654:SF1">
    <property type="entry name" value="ISOPENTENYL PHOSPHATE KINASE"/>
    <property type="match status" value="1"/>
</dbReference>
<dbReference type="Pfam" id="PF00696">
    <property type="entry name" value="AA_kinase"/>
    <property type="match status" value="1"/>
</dbReference>
<evidence type="ECO:0000256" key="7">
    <source>
        <dbReference type="ARBA" id="ARBA00022840"/>
    </source>
</evidence>
<proteinExistence type="inferred from homology"/>
<evidence type="ECO:0000256" key="10">
    <source>
        <dbReference type="PIRSR" id="PIRSR016496-1"/>
    </source>
</evidence>
<evidence type="ECO:0000256" key="1">
    <source>
        <dbReference type="ARBA" id="ARBA00010540"/>
    </source>
</evidence>
<dbReference type="Gene3D" id="3.40.1160.10">
    <property type="entry name" value="Acetylglutamate kinase-like"/>
    <property type="match status" value="1"/>
</dbReference>
<evidence type="ECO:0000256" key="8">
    <source>
        <dbReference type="ARBA" id="ARBA00023229"/>
    </source>
</evidence>
<feature type="binding site" evidence="10">
    <location>
        <position position="288"/>
    </location>
    <ligand>
        <name>ATP</name>
        <dbReference type="ChEBI" id="CHEBI:30616"/>
    </ligand>
</feature>
<dbReference type="InterPro" id="IPR024192">
    <property type="entry name" value="Fosfomycin_R_FomA-type"/>
</dbReference>
<protein>
    <recommendedName>
        <fullName evidence="3">Isopentenyl phosphate kinase</fullName>
        <ecNumber evidence="2">2.7.4.26</ecNumber>
    </recommendedName>
</protein>
<name>A0A0K9P9Y2_ZOSMR</name>
<dbReference type="GO" id="GO:0005524">
    <property type="term" value="F:ATP binding"/>
    <property type="evidence" value="ECO:0007669"/>
    <property type="project" value="UniProtKB-KW"/>
</dbReference>
<keyword evidence="8" id="KW-0414">Isoprene biosynthesis</keyword>
<keyword evidence="5 10" id="KW-0547">Nucleotide-binding</keyword>
<evidence type="ECO:0000256" key="3">
    <source>
        <dbReference type="ARBA" id="ARBA00017267"/>
    </source>
</evidence>
<feature type="binding site" evidence="10">
    <location>
        <position position="284"/>
    </location>
    <ligand>
        <name>ATP</name>
        <dbReference type="ChEBI" id="CHEBI:30616"/>
    </ligand>
</feature>
<dbReference type="CDD" id="cd04241">
    <property type="entry name" value="AAK_FomA-like"/>
    <property type="match status" value="1"/>
</dbReference>
<feature type="binding site" evidence="10">
    <location>
        <position position="101"/>
    </location>
    <ligand>
        <name>substrate</name>
    </ligand>
</feature>
<comment type="similarity">
    <text evidence="1">Belongs to the isopentenyl phosphate kinase family.</text>
</comment>
<dbReference type="PANTHER" id="PTHR43654">
    <property type="entry name" value="GLUTAMATE 5-KINASE"/>
    <property type="match status" value="1"/>
</dbReference>
<feature type="binding site" evidence="10">
    <location>
        <position position="228"/>
    </location>
    <ligand>
        <name>ATP</name>
        <dbReference type="ChEBI" id="CHEBI:30616"/>
    </ligand>
</feature>
<sequence>MTKNSVTKNDLVLKKPLRCIVKLGGAAITVKNEMEKLNEQILQSVSSQLRQAMIEEKMAGEKVRGMDWSRRIGKTGVSDVDDFKEGSADLQFDPFIVVHGAGSFGHFQASKSGIHRGGLHKPLAKAGFVATRISVTSLNLEIVRALAREGIPTVGMSPFACGWSTCKRNIAFADLSQLKETLNAEFIPVLHGDAVFDRLQDCSILSGDVIIRHLAELLKPDYVIFLTDVFGVYDRPPTNPDAVLLKEIDVDETGNWSVVKPNLLDMNKHGTVEIRVSAHDTTGGMETKIMEAACIAKLGIDVYITKAGTCHSLRVLKGEINGNIPDDWLGTAIRSSKKSK</sequence>
<reference evidence="13" key="1">
    <citation type="journal article" date="2016" name="Nature">
        <title>The genome of the seagrass Zostera marina reveals angiosperm adaptation to the sea.</title>
        <authorList>
            <person name="Olsen J.L."/>
            <person name="Rouze P."/>
            <person name="Verhelst B."/>
            <person name="Lin Y.-C."/>
            <person name="Bayer T."/>
            <person name="Collen J."/>
            <person name="Dattolo E."/>
            <person name="De Paoli E."/>
            <person name="Dittami S."/>
            <person name="Maumus F."/>
            <person name="Michel G."/>
            <person name="Kersting A."/>
            <person name="Lauritano C."/>
            <person name="Lohaus R."/>
            <person name="Toepel M."/>
            <person name="Tonon T."/>
            <person name="Vanneste K."/>
            <person name="Amirebrahimi M."/>
            <person name="Brakel J."/>
            <person name="Bostroem C."/>
            <person name="Chovatia M."/>
            <person name="Grimwood J."/>
            <person name="Jenkins J.W."/>
            <person name="Jueterbock A."/>
            <person name="Mraz A."/>
            <person name="Stam W.T."/>
            <person name="Tice H."/>
            <person name="Bornberg-Bauer E."/>
            <person name="Green P.J."/>
            <person name="Pearson G.A."/>
            <person name="Procaccini G."/>
            <person name="Duarte C.M."/>
            <person name="Schmutz J."/>
            <person name="Reusch T.B.H."/>
            <person name="Van de Peer Y."/>
        </authorList>
    </citation>
    <scope>NUCLEOTIDE SEQUENCE [LARGE SCALE GENOMIC DNA]</scope>
    <source>
        <strain evidence="13">cv. Finnish</strain>
    </source>
</reference>
<evidence type="ECO:0000256" key="4">
    <source>
        <dbReference type="ARBA" id="ARBA00022679"/>
    </source>
</evidence>
<dbReference type="AlphaFoldDB" id="A0A0K9P9Y2"/>
<evidence type="ECO:0000256" key="2">
    <source>
        <dbReference type="ARBA" id="ARBA00012908"/>
    </source>
</evidence>
<feature type="binding site" evidence="10">
    <location>
        <position position="102"/>
    </location>
    <ligand>
        <name>ATP</name>
        <dbReference type="ChEBI" id="CHEBI:30616"/>
    </ligand>
</feature>
<comment type="caution">
    <text evidence="12">The sequence shown here is derived from an EMBL/GenBank/DDBJ whole genome shotgun (WGS) entry which is preliminary data.</text>
</comment>
<dbReference type="STRING" id="29655.A0A0K9P9Y2"/>
<evidence type="ECO:0000256" key="6">
    <source>
        <dbReference type="ARBA" id="ARBA00022777"/>
    </source>
</evidence>
<dbReference type="OMA" id="SIRCIVK"/>
<keyword evidence="13" id="KW-1185">Reference proteome</keyword>
<dbReference type="GO" id="GO:0005829">
    <property type="term" value="C:cytosol"/>
    <property type="evidence" value="ECO:0000318"/>
    <property type="project" value="GO_Central"/>
</dbReference>
<organism evidence="12 13">
    <name type="scientific">Zostera marina</name>
    <name type="common">Eelgrass</name>
    <dbReference type="NCBI Taxonomy" id="29655"/>
    <lineage>
        <taxon>Eukaryota</taxon>
        <taxon>Viridiplantae</taxon>
        <taxon>Streptophyta</taxon>
        <taxon>Embryophyta</taxon>
        <taxon>Tracheophyta</taxon>
        <taxon>Spermatophyta</taxon>
        <taxon>Magnoliopsida</taxon>
        <taxon>Liliopsida</taxon>
        <taxon>Zosteraceae</taxon>
        <taxon>Zostera</taxon>
    </lineage>
</organism>
<evidence type="ECO:0000256" key="9">
    <source>
        <dbReference type="ARBA" id="ARBA00049063"/>
    </source>
</evidence>
<evidence type="ECO:0000313" key="13">
    <source>
        <dbReference type="Proteomes" id="UP000036987"/>
    </source>
</evidence>
<dbReference type="EMBL" id="LFYR01001011">
    <property type="protein sequence ID" value="KMZ65774.1"/>
    <property type="molecule type" value="Genomic_DNA"/>
</dbReference>
<evidence type="ECO:0000313" key="12">
    <source>
        <dbReference type="EMBL" id="KMZ65774.1"/>
    </source>
</evidence>
<feature type="binding site" evidence="10">
    <location>
        <position position="106"/>
    </location>
    <ligand>
        <name>substrate</name>
    </ligand>
</feature>
<dbReference type="InterPro" id="IPR036393">
    <property type="entry name" value="AceGlu_kinase-like_sf"/>
</dbReference>
<dbReference type="GO" id="GO:0016114">
    <property type="term" value="P:terpenoid biosynthetic process"/>
    <property type="evidence" value="ECO:0000318"/>
    <property type="project" value="GO_Central"/>
</dbReference>
<dbReference type="NCBIfam" id="NF040647">
    <property type="entry name" value="IPPK_Arch"/>
    <property type="match status" value="1"/>
</dbReference>
<keyword evidence="6 12" id="KW-0418">Kinase</keyword>
<evidence type="ECO:0000259" key="11">
    <source>
        <dbReference type="Pfam" id="PF00696"/>
    </source>
</evidence>
<keyword evidence="4" id="KW-0808">Transferase</keyword>
<dbReference type="GO" id="GO:0016301">
    <property type="term" value="F:kinase activity"/>
    <property type="evidence" value="ECO:0007669"/>
    <property type="project" value="UniProtKB-KW"/>
</dbReference>
<dbReference type="EC" id="2.7.4.26" evidence="2"/>